<dbReference type="AlphaFoldDB" id="A0A197KDC0"/>
<dbReference type="Proteomes" id="UP000078512">
    <property type="component" value="Unassembled WGS sequence"/>
</dbReference>
<dbReference type="InterPro" id="IPR032675">
    <property type="entry name" value="LRR_dom_sf"/>
</dbReference>
<dbReference type="SUPFAM" id="SSF52047">
    <property type="entry name" value="RNI-like"/>
    <property type="match status" value="1"/>
</dbReference>
<keyword evidence="2" id="KW-1185">Reference proteome</keyword>
<evidence type="ECO:0000313" key="1">
    <source>
        <dbReference type="EMBL" id="OAQ34389.1"/>
    </source>
</evidence>
<evidence type="ECO:0000313" key="2">
    <source>
        <dbReference type="Proteomes" id="UP000078512"/>
    </source>
</evidence>
<dbReference type="Gene3D" id="3.80.10.10">
    <property type="entry name" value="Ribonuclease Inhibitor"/>
    <property type="match status" value="1"/>
</dbReference>
<gene>
    <name evidence="1" type="ORF">K457DRAFT_133427</name>
</gene>
<dbReference type="EMBL" id="KV442017">
    <property type="protein sequence ID" value="OAQ34389.1"/>
    <property type="molecule type" value="Genomic_DNA"/>
</dbReference>
<proteinExistence type="predicted"/>
<organism evidence="1 2">
    <name type="scientific">Linnemannia elongata AG-77</name>
    <dbReference type="NCBI Taxonomy" id="1314771"/>
    <lineage>
        <taxon>Eukaryota</taxon>
        <taxon>Fungi</taxon>
        <taxon>Fungi incertae sedis</taxon>
        <taxon>Mucoromycota</taxon>
        <taxon>Mortierellomycotina</taxon>
        <taxon>Mortierellomycetes</taxon>
        <taxon>Mortierellales</taxon>
        <taxon>Mortierellaceae</taxon>
        <taxon>Linnemannia</taxon>
    </lineage>
</organism>
<accession>A0A197KDC0</accession>
<protein>
    <recommendedName>
        <fullName evidence="3">F-box domain-containing protein</fullName>
    </recommendedName>
</protein>
<name>A0A197KDC0_9FUNG</name>
<evidence type="ECO:0008006" key="3">
    <source>
        <dbReference type="Google" id="ProtNLM"/>
    </source>
</evidence>
<reference evidence="1 2" key="1">
    <citation type="submission" date="2016-05" db="EMBL/GenBank/DDBJ databases">
        <title>Genome sequencing reveals origins of a unique bacterial endosymbiosis in the earliest lineages of terrestrial Fungi.</title>
        <authorList>
            <consortium name="DOE Joint Genome Institute"/>
            <person name="Uehling J."/>
            <person name="Gryganskyi A."/>
            <person name="Hameed K."/>
            <person name="Tschaplinski T."/>
            <person name="Misztal P."/>
            <person name="Wu S."/>
            <person name="Desiro A."/>
            <person name="Vande Pol N."/>
            <person name="Du Z.-Y."/>
            <person name="Zienkiewicz A."/>
            <person name="Zienkiewicz K."/>
            <person name="Morin E."/>
            <person name="Tisserant E."/>
            <person name="Splivallo R."/>
            <person name="Hainaut M."/>
            <person name="Henrissat B."/>
            <person name="Ohm R."/>
            <person name="Kuo A."/>
            <person name="Yan J."/>
            <person name="Lipzen A."/>
            <person name="Nolan M."/>
            <person name="Labutti K."/>
            <person name="Barry K."/>
            <person name="Goldstein A."/>
            <person name="Labbe J."/>
            <person name="Schadt C."/>
            <person name="Tuskan G."/>
            <person name="Grigoriev I."/>
            <person name="Martin F."/>
            <person name="Vilgalys R."/>
            <person name="Bonito G."/>
        </authorList>
    </citation>
    <scope>NUCLEOTIDE SEQUENCE [LARGE SCALE GENOMIC DNA]</scope>
    <source>
        <strain evidence="1 2">AG-77</strain>
    </source>
</reference>
<sequence>MVTTQRNPLDVSEILLRVGYFLPLWKLSIQPPPPEPRLRPYEIRRTQLPQNKPPTYIYTFHPQDLRSCLQVSKHWHQVLLPFLWEIYTYPAMYNVPSTRINRIGHLIRTLRLQDDAFDPHFTGLEYVNQLRELDIPQQSWNQYEFENTFGMQIQKRLVRTNCDGLRALAWHGYGVAYHPAYFDLEDFMWLRHVRFLRLDNWFGGQGLLARVLDGVSGTVEILELYQIVDVLQGAFNMDDQADDAMSLWTAMTSDEPQEPRRLRRLVMPKVRTLKLTVEGSRNEGLVELAACCPNLQRLSFTPHRDADVVRLAKDIEECGLRSLQSLTIKNKENNLDGVQCATLLQSCMEASKEPISSTKTTNATGQARRGLEKINIKPSAFENEPRLISRIVLHADTLRSLKLTLCGEFEVMSENFLPQILYQCHHLEVFSVKVKRVQFDLFKALGSSSGPWACRRLRKFIFSAVELPIPALEKDEEEEDDEEVQGGVDALSLGRSWFRRMRNMTNRSTNRAIDVLAVVKSISSTQPAMGWYKHTSATTQLGVRSKAFETMLLRRAFRMLNSQDLKQLEVLVWNGVLYERSNVPAGIPPVKIRLGDLRP</sequence>
<dbReference type="OrthoDB" id="2384998at2759"/>